<keyword evidence="2" id="KW-1185">Reference proteome</keyword>
<protein>
    <submittedName>
        <fullName evidence="1">Uncharacterized protein</fullName>
    </submittedName>
</protein>
<name>A0AAV1RRQ1_9ROSI</name>
<gene>
    <name evidence="1" type="ORF">DCAF_LOCUS13265</name>
</gene>
<evidence type="ECO:0000313" key="1">
    <source>
        <dbReference type="EMBL" id="CAK7338222.1"/>
    </source>
</evidence>
<dbReference type="Proteomes" id="UP001314170">
    <property type="component" value="Unassembled WGS sequence"/>
</dbReference>
<comment type="caution">
    <text evidence="1">The sequence shown here is derived from an EMBL/GenBank/DDBJ whole genome shotgun (WGS) entry which is preliminary data.</text>
</comment>
<accession>A0AAV1RRQ1</accession>
<dbReference type="AlphaFoldDB" id="A0AAV1RRQ1"/>
<organism evidence="1 2">
    <name type="scientific">Dovyalis caffra</name>
    <dbReference type="NCBI Taxonomy" id="77055"/>
    <lineage>
        <taxon>Eukaryota</taxon>
        <taxon>Viridiplantae</taxon>
        <taxon>Streptophyta</taxon>
        <taxon>Embryophyta</taxon>
        <taxon>Tracheophyta</taxon>
        <taxon>Spermatophyta</taxon>
        <taxon>Magnoliopsida</taxon>
        <taxon>eudicotyledons</taxon>
        <taxon>Gunneridae</taxon>
        <taxon>Pentapetalae</taxon>
        <taxon>rosids</taxon>
        <taxon>fabids</taxon>
        <taxon>Malpighiales</taxon>
        <taxon>Salicaceae</taxon>
        <taxon>Flacourtieae</taxon>
        <taxon>Dovyalis</taxon>
    </lineage>
</organism>
<dbReference type="EMBL" id="CAWUPB010001111">
    <property type="protein sequence ID" value="CAK7338222.1"/>
    <property type="molecule type" value="Genomic_DNA"/>
</dbReference>
<evidence type="ECO:0000313" key="2">
    <source>
        <dbReference type="Proteomes" id="UP001314170"/>
    </source>
</evidence>
<sequence>MTNDNVSIPWHLSGGGILDSDRLDKVSSSIPASRFDSRGPLFSMVEDGSTFVNQDERCCRVARFAAQLQASLSVGFAIKWANIIQRLDYLGWAYNWIMNGLHPS</sequence>
<proteinExistence type="predicted"/>
<reference evidence="1 2" key="1">
    <citation type="submission" date="2024-01" db="EMBL/GenBank/DDBJ databases">
        <authorList>
            <person name="Waweru B."/>
        </authorList>
    </citation>
    <scope>NUCLEOTIDE SEQUENCE [LARGE SCALE GENOMIC DNA]</scope>
</reference>